<feature type="chain" id="PRO_5032959144" description="Peptidase S1 domain-containing protein" evidence="12">
    <location>
        <begin position="17"/>
        <end position="250"/>
    </location>
</feature>
<dbReference type="FunFam" id="2.40.10.10:FF:000036">
    <property type="entry name" value="Trypsin beta"/>
    <property type="match status" value="1"/>
</dbReference>
<evidence type="ECO:0000256" key="10">
    <source>
        <dbReference type="ARBA" id="ARBA00084094"/>
    </source>
</evidence>
<name>A0A821V6U3_9NEOP</name>
<keyword evidence="10" id="KW-1205">Fibrinolytic toxin</keyword>
<evidence type="ECO:0000256" key="7">
    <source>
        <dbReference type="ARBA" id="ARBA00023157"/>
    </source>
</evidence>
<keyword evidence="8" id="KW-1199">Hemostasis impairing toxin</keyword>
<evidence type="ECO:0000256" key="4">
    <source>
        <dbReference type="ARBA" id="ARBA00022670"/>
    </source>
</evidence>
<organism evidence="14 15">
    <name type="scientific">Pieris macdunnoughi</name>
    <dbReference type="NCBI Taxonomy" id="345717"/>
    <lineage>
        <taxon>Eukaryota</taxon>
        <taxon>Metazoa</taxon>
        <taxon>Ecdysozoa</taxon>
        <taxon>Arthropoda</taxon>
        <taxon>Hexapoda</taxon>
        <taxon>Insecta</taxon>
        <taxon>Pterygota</taxon>
        <taxon>Neoptera</taxon>
        <taxon>Endopterygota</taxon>
        <taxon>Lepidoptera</taxon>
        <taxon>Glossata</taxon>
        <taxon>Ditrysia</taxon>
        <taxon>Papilionoidea</taxon>
        <taxon>Pieridae</taxon>
        <taxon>Pierinae</taxon>
        <taxon>Pieris</taxon>
    </lineage>
</organism>
<dbReference type="InterPro" id="IPR018114">
    <property type="entry name" value="TRYPSIN_HIS"/>
</dbReference>
<proteinExistence type="inferred from homology"/>
<dbReference type="PROSITE" id="PS00135">
    <property type="entry name" value="TRYPSIN_SER"/>
    <property type="match status" value="1"/>
</dbReference>
<gene>
    <name evidence="14" type="ORF">PMACD_LOCUS11286</name>
</gene>
<keyword evidence="5 11" id="KW-0378">Hydrolase</keyword>
<dbReference type="Gene3D" id="2.40.10.10">
    <property type="entry name" value="Trypsin-like serine proteases"/>
    <property type="match status" value="2"/>
</dbReference>
<comment type="caution">
    <text evidence="14">The sequence shown here is derived from an EMBL/GenBank/DDBJ whole genome shotgun (WGS) entry which is preliminary data.</text>
</comment>
<feature type="signal peptide" evidence="12">
    <location>
        <begin position="1"/>
        <end position="16"/>
    </location>
</feature>
<dbReference type="GO" id="GO:0006508">
    <property type="term" value="P:proteolysis"/>
    <property type="evidence" value="ECO:0007669"/>
    <property type="project" value="UniProtKB-KW"/>
</dbReference>
<dbReference type="InterPro" id="IPR001314">
    <property type="entry name" value="Peptidase_S1A"/>
</dbReference>
<keyword evidence="6 11" id="KW-0720">Serine protease</keyword>
<keyword evidence="7" id="KW-1015">Disulfide bond</keyword>
<dbReference type="SMART" id="SM00020">
    <property type="entry name" value="Tryp_SPc"/>
    <property type="match status" value="1"/>
</dbReference>
<evidence type="ECO:0000256" key="9">
    <source>
        <dbReference type="ARBA" id="ARBA00055534"/>
    </source>
</evidence>
<evidence type="ECO:0000256" key="11">
    <source>
        <dbReference type="RuleBase" id="RU363034"/>
    </source>
</evidence>
<dbReference type="PANTHER" id="PTHR24276:SF98">
    <property type="entry name" value="FI18310P1-RELATED"/>
    <property type="match status" value="1"/>
</dbReference>
<keyword evidence="3" id="KW-0800">Toxin</keyword>
<dbReference type="PROSITE" id="PS50240">
    <property type="entry name" value="TRYPSIN_DOM"/>
    <property type="match status" value="1"/>
</dbReference>
<dbReference type="InterPro" id="IPR001254">
    <property type="entry name" value="Trypsin_dom"/>
</dbReference>
<protein>
    <recommendedName>
        <fullName evidence="13">Peptidase S1 domain-containing protein</fullName>
    </recommendedName>
</protein>
<dbReference type="OrthoDB" id="6755574at2759"/>
<evidence type="ECO:0000256" key="8">
    <source>
        <dbReference type="ARBA" id="ARBA00023240"/>
    </source>
</evidence>
<dbReference type="SUPFAM" id="SSF50494">
    <property type="entry name" value="Trypsin-like serine proteases"/>
    <property type="match status" value="1"/>
</dbReference>
<comment type="subcellular location">
    <subcellularLocation>
        <location evidence="1">Secreted</location>
        <location evidence="1">Extracellular space</location>
    </subcellularLocation>
</comment>
<comment type="similarity">
    <text evidence="2">Belongs to the peptidase S1 family.</text>
</comment>
<dbReference type="PROSITE" id="PS00134">
    <property type="entry name" value="TRYPSIN_HIS"/>
    <property type="match status" value="1"/>
</dbReference>
<feature type="domain" description="Peptidase S1" evidence="13">
    <location>
        <begin position="20"/>
        <end position="242"/>
    </location>
</feature>
<evidence type="ECO:0000256" key="2">
    <source>
        <dbReference type="ARBA" id="ARBA00007664"/>
    </source>
</evidence>
<keyword evidence="4 11" id="KW-0645">Protease</keyword>
<dbReference type="GO" id="GO:0005576">
    <property type="term" value="C:extracellular region"/>
    <property type="evidence" value="ECO:0007669"/>
    <property type="project" value="UniProtKB-SubCell"/>
</dbReference>
<dbReference type="GO" id="GO:0004252">
    <property type="term" value="F:serine-type endopeptidase activity"/>
    <property type="evidence" value="ECO:0007669"/>
    <property type="project" value="InterPro"/>
</dbReference>
<evidence type="ECO:0000256" key="1">
    <source>
        <dbReference type="ARBA" id="ARBA00004239"/>
    </source>
</evidence>
<reference evidence="14" key="1">
    <citation type="submission" date="2021-02" db="EMBL/GenBank/DDBJ databases">
        <authorList>
            <person name="Steward A R."/>
        </authorList>
    </citation>
    <scope>NUCLEOTIDE SEQUENCE</scope>
</reference>
<accession>A0A821V6U3</accession>
<dbReference type="GO" id="GO:0090729">
    <property type="term" value="F:toxin activity"/>
    <property type="evidence" value="ECO:0007669"/>
    <property type="project" value="UniProtKB-KW"/>
</dbReference>
<evidence type="ECO:0000256" key="6">
    <source>
        <dbReference type="ARBA" id="ARBA00022825"/>
    </source>
</evidence>
<keyword evidence="15" id="KW-1185">Reference proteome</keyword>
<dbReference type="InterPro" id="IPR009003">
    <property type="entry name" value="Peptidase_S1_PA"/>
</dbReference>
<dbReference type="Pfam" id="PF00089">
    <property type="entry name" value="Trypsin"/>
    <property type="match status" value="1"/>
</dbReference>
<dbReference type="InterPro" id="IPR043504">
    <property type="entry name" value="Peptidase_S1_PA_chymotrypsin"/>
</dbReference>
<evidence type="ECO:0000313" key="15">
    <source>
        <dbReference type="Proteomes" id="UP000663880"/>
    </source>
</evidence>
<dbReference type="CDD" id="cd00190">
    <property type="entry name" value="Tryp_SPc"/>
    <property type="match status" value="1"/>
</dbReference>
<comment type="function">
    <text evidence="9">Fibrinolytic activity; shows preferential cleavage of Arg-Gly bonds in all three fibrinogen chains. Contact with the caterpillars causes severe bleeding, due the anticoagulant effect of the protein.</text>
</comment>
<dbReference type="PANTHER" id="PTHR24276">
    <property type="entry name" value="POLYSERASE-RELATED"/>
    <property type="match status" value="1"/>
</dbReference>
<evidence type="ECO:0000313" key="14">
    <source>
        <dbReference type="EMBL" id="CAF4901012.1"/>
    </source>
</evidence>
<evidence type="ECO:0000259" key="13">
    <source>
        <dbReference type="PROSITE" id="PS50240"/>
    </source>
</evidence>
<dbReference type="AlphaFoldDB" id="A0A821V6U3"/>
<evidence type="ECO:0000256" key="3">
    <source>
        <dbReference type="ARBA" id="ARBA00022656"/>
    </source>
</evidence>
<evidence type="ECO:0000256" key="12">
    <source>
        <dbReference type="SAM" id="SignalP"/>
    </source>
</evidence>
<keyword evidence="12" id="KW-0732">Signal</keyword>
<dbReference type="PRINTS" id="PR00722">
    <property type="entry name" value="CHYMOTRYPSIN"/>
</dbReference>
<dbReference type="InterPro" id="IPR050430">
    <property type="entry name" value="Peptidase_S1"/>
</dbReference>
<dbReference type="FunFam" id="2.40.10.10:FF:000068">
    <property type="entry name" value="transmembrane protease serine 2"/>
    <property type="match status" value="1"/>
</dbReference>
<sequence>MFLIIILSSLLLRVQGDSRLVGGSKVPPGNGLFHASLQNVTGHHVCGGAIITHKHAVTAAHCVLGADPKYIKLVVGTTNLDVGGSANEVKSIHIHPDYNTTARIHDIAVIEVKQLLDLNDAHMIRMDKKPLREGDIVVLTGFGAKKKNGDSSRIMNYLEAPVFNQDTCKYAMRYSKRNVVDTMFCTFTSIGEGTCHGDSGGPLIRNNKLVGLVSWGIPCAIGYPDVHTRIDVYIDWINDVIDKTIPKCIC</sequence>
<dbReference type="InterPro" id="IPR033116">
    <property type="entry name" value="TRYPSIN_SER"/>
</dbReference>
<dbReference type="Proteomes" id="UP000663880">
    <property type="component" value="Unassembled WGS sequence"/>
</dbReference>
<evidence type="ECO:0000256" key="5">
    <source>
        <dbReference type="ARBA" id="ARBA00022801"/>
    </source>
</evidence>
<dbReference type="EMBL" id="CAJOBZ010000037">
    <property type="protein sequence ID" value="CAF4901012.1"/>
    <property type="molecule type" value="Genomic_DNA"/>
</dbReference>